<name>A0A8H3HTP3_9AGAM</name>
<organism evidence="2 3">
    <name type="scientific">Rhizoctonia solani</name>
    <dbReference type="NCBI Taxonomy" id="456999"/>
    <lineage>
        <taxon>Eukaryota</taxon>
        <taxon>Fungi</taxon>
        <taxon>Dikarya</taxon>
        <taxon>Basidiomycota</taxon>
        <taxon>Agaricomycotina</taxon>
        <taxon>Agaricomycetes</taxon>
        <taxon>Cantharellales</taxon>
        <taxon>Ceratobasidiaceae</taxon>
        <taxon>Rhizoctonia</taxon>
    </lineage>
</organism>
<comment type="caution">
    <text evidence="2">The sequence shown here is derived from an EMBL/GenBank/DDBJ whole genome shotgun (WGS) entry which is preliminary data.</text>
</comment>
<evidence type="ECO:0000313" key="2">
    <source>
        <dbReference type="EMBL" id="CAE7108809.1"/>
    </source>
</evidence>
<dbReference type="AlphaFoldDB" id="A0A8H3HTP3"/>
<gene>
    <name evidence="2" type="ORF">RDB_LOCUS46643</name>
</gene>
<protein>
    <recommendedName>
        <fullName evidence="1">Ricin B lectin domain-containing protein</fullName>
    </recommendedName>
</protein>
<sequence length="159" mass="17483">MSSTVITDGVYSVKNVSTGTFLDLYDGLTTEGNPIQGFQGHGGDNQKWRVKYTGTGHNVTLQNVKSGTYASYGAAENSSRVVGSKTPKNFNLIASNTGYAYAIPWFIWLVKLIIPVSIALAENHHYVCDLKESDPTNETPVIVYNDNVTDNQLWIFTRA</sequence>
<dbReference type="Proteomes" id="UP000663827">
    <property type="component" value="Unassembled WGS sequence"/>
</dbReference>
<dbReference type="CDD" id="cd23455">
    <property type="entry name" value="beta-trefoil_Ricin_RSA"/>
    <property type="match status" value="1"/>
</dbReference>
<feature type="domain" description="Ricin B lectin" evidence="1">
    <location>
        <begin position="7"/>
        <end position="71"/>
    </location>
</feature>
<dbReference type="InterPro" id="IPR035992">
    <property type="entry name" value="Ricin_B-like_lectins"/>
</dbReference>
<accession>A0A8H3HTP3</accession>
<dbReference type="SUPFAM" id="SSF50370">
    <property type="entry name" value="Ricin B-like lectins"/>
    <property type="match status" value="1"/>
</dbReference>
<reference evidence="2" key="1">
    <citation type="submission" date="2021-01" db="EMBL/GenBank/DDBJ databases">
        <authorList>
            <person name="Kaushik A."/>
        </authorList>
    </citation>
    <scope>NUCLEOTIDE SEQUENCE</scope>
    <source>
        <strain evidence="2">AG5</strain>
    </source>
</reference>
<evidence type="ECO:0000259" key="1">
    <source>
        <dbReference type="Pfam" id="PF14200"/>
    </source>
</evidence>
<dbReference type="Pfam" id="PF14200">
    <property type="entry name" value="RicinB_lectin_2"/>
    <property type="match status" value="1"/>
</dbReference>
<dbReference type="Gene3D" id="2.80.10.50">
    <property type="match status" value="1"/>
</dbReference>
<proteinExistence type="predicted"/>
<dbReference type="EMBL" id="CAJNJQ010000920">
    <property type="protein sequence ID" value="CAE7108809.1"/>
    <property type="molecule type" value="Genomic_DNA"/>
</dbReference>
<dbReference type="PROSITE" id="PS50231">
    <property type="entry name" value="RICIN_B_LECTIN"/>
    <property type="match status" value="1"/>
</dbReference>
<evidence type="ECO:0000313" key="3">
    <source>
        <dbReference type="Proteomes" id="UP000663827"/>
    </source>
</evidence>
<dbReference type="OrthoDB" id="3227768at2759"/>
<dbReference type="InterPro" id="IPR000772">
    <property type="entry name" value="Ricin_B_lectin"/>
</dbReference>